<dbReference type="EMBL" id="JAGPNK010000042">
    <property type="protein sequence ID" value="KAH7303012.1"/>
    <property type="molecule type" value="Genomic_DNA"/>
</dbReference>
<feature type="compositionally biased region" description="Low complexity" evidence="1">
    <location>
        <begin position="14"/>
        <end position="27"/>
    </location>
</feature>
<organism evidence="2 3">
    <name type="scientific">Stachybotrys elegans</name>
    <dbReference type="NCBI Taxonomy" id="80388"/>
    <lineage>
        <taxon>Eukaryota</taxon>
        <taxon>Fungi</taxon>
        <taxon>Dikarya</taxon>
        <taxon>Ascomycota</taxon>
        <taxon>Pezizomycotina</taxon>
        <taxon>Sordariomycetes</taxon>
        <taxon>Hypocreomycetidae</taxon>
        <taxon>Hypocreales</taxon>
        <taxon>Stachybotryaceae</taxon>
        <taxon>Stachybotrys</taxon>
    </lineage>
</organism>
<proteinExistence type="predicted"/>
<dbReference type="AlphaFoldDB" id="A0A8K0WK59"/>
<reference evidence="2" key="1">
    <citation type="journal article" date="2021" name="Nat. Commun.">
        <title>Genetic determinants of endophytism in the Arabidopsis root mycobiome.</title>
        <authorList>
            <person name="Mesny F."/>
            <person name="Miyauchi S."/>
            <person name="Thiergart T."/>
            <person name="Pickel B."/>
            <person name="Atanasova L."/>
            <person name="Karlsson M."/>
            <person name="Huettel B."/>
            <person name="Barry K.W."/>
            <person name="Haridas S."/>
            <person name="Chen C."/>
            <person name="Bauer D."/>
            <person name="Andreopoulos W."/>
            <person name="Pangilinan J."/>
            <person name="LaButti K."/>
            <person name="Riley R."/>
            <person name="Lipzen A."/>
            <person name="Clum A."/>
            <person name="Drula E."/>
            <person name="Henrissat B."/>
            <person name="Kohler A."/>
            <person name="Grigoriev I.V."/>
            <person name="Martin F.M."/>
            <person name="Hacquard S."/>
        </authorList>
    </citation>
    <scope>NUCLEOTIDE SEQUENCE</scope>
    <source>
        <strain evidence="2">MPI-CAGE-CH-0235</strain>
    </source>
</reference>
<accession>A0A8K0WK59</accession>
<dbReference type="Proteomes" id="UP000813444">
    <property type="component" value="Unassembled WGS sequence"/>
</dbReference>
<comment type="caution">
    <text evidence="2">The sequence shown here is derived from an EMBL/GenBank/DDBJ whole genome shotgun (WGS) entry which is preliminary data.</text>
</comment>
<keyword evidence="3" id="KW-1185">Reference proteome</keyword>
<gene>
    <name evidence="2" type="ORF">B0I35DRAFT_447331</name>
</gene>
<dbReference type="OrthoDB" id="5324692at2759"/>
<evidence type="ECO:0008006" key="4">
    <source>
        <dbReference type="Google" id="ProtNLM"/>
    </source>
</evidence>
<sequence length="626" mass="70566">MAHQRGAPPPFPPRQSASSSRPSQSGQHSHEHMAPGDKPITGTNSCISIPMNFPALWYHHPDNPEIVICSRCFEQNLRGTQFENVFQCRHHDDKEPRVCHFLTPRVEHLLKEAKVSGSTQNLVDYMTFRFAIPQCKGIRGASASDGFRWFKAKDNAMPGFVICQACWEDRVVFREAFAGRFEPSPNVQPETVMWSCDLAVPYIRSQFDRRFEANDWDGFVAESMGRLNIPGCPGASKTRYNSHRWFCPDASPYLLICAACYCDTVLGTDQERKWHSSSTAVTPGSNQPVQYADEILCMLGAKASLSVAMGFAKDHKDYGIFWAAVDALLGFPLCEPNGTKGTNWFTLRQDLPGFTICEPCYVGLVKPMRLDDLFMRRPPHTVPEQGLRCCYNPGFPRVGRYMMHLMEAFYTHDASRLASFATEYAQIPQCRGRKLLQNAEWFGWDECNICPECHHEFVRGTALERYMAFRPVGLNGGTGPRRLAKSSMCELYSPRMRRLYLASCAHSPLDEEATELRVFSARRRGVYAQTVLVVEQLRRQQELALGQQILLNQEGSFYTWLGGVEAVNIGSTHTFGRADVGYGFANEHELTGAVLAKQATEVGAQVGSVSYRMRVDELERQWAEVA</sequence>
<feature type="region of interest" description="Disordered" evidence="1">
    <location>
        <begin position="1"/>
        <end position="41"/>
    </location>
</feature>
<protein>
    <recommendedName>
        <fullName evidence="4">Integral membrane protein</fullName>
    </recommendedName>
</protein>
<evidence type="ECO:0000313" key="2">
    <source>
        <dbReference type="EMBL" id="KAH7303012.1"/>
    </source>
</evidence>
<evidence type="ECO:0000256" key="1">
    <source>
        <dbReference type="SAM" id="MobiDB-lite"/>
    </source>
</evidence>
<evidence type="ECO:0000313" key="3">
    <source>
        <dbReference type="Proteomes" id="UP000813444"/>
    </source>
</evidence>
<name>A0A8K0WK59_9HYPO</name>